<feature type="signal peptide" evidence="1">
    <location>
        <begin position="1"/>
        <end position="21"/>
    </location>
</feature>
<proteinExistence type="predicted"/>
<feature type="chain" id="PRO_5005192466" evidence="1">
    <location>
        <begin position="22"/>
        <end position="616"/>
    </location>
</feature>
<reference evidence="2" key="1">
    <citation type="submission" date="2014-11" db="EMBL/GenBank/DDBJ databases">
        <authorList>
            <person name="Otto D Thomas"/>
            <person name="Naeem Raeece"/>
        </authorList>
    </citation>
    <scope>NUCLEOTIDE SEQUENCE</scope>
</reference>
<sequence>MRLSLSSVSCLLSLLGWQACGHLLKGAQKHAIEASELMHVVEEDVSPEPSSMGQVLLQEAEEDREESLFGTSHAQTFGAEIELSLWTVLADGISKGTKIWESNDQKAMIIAEPQGGSDRFGIENIIQPVKLNKGGRKDLETAVDHVARKNAQMAGEAAYMFKSEYTLREWIHRSEACRPKGTAKRVIDSVDDEDKQFLDMTWRQAVAASRNGNMAEEKRAKNVISKAQFFCTCRLEKGGMMKYNDAAFPIGPPFGMNKVGAGSGADTTNWSNARAYDFEAPEMIIGNPQVTAAVNIEAAGLSLWFHEDFDNVFNQRGAGSTPPAFPIELRNEIKTLATAGTDDFWQKKGADAYIGWLVYYVYAMGHAQSARESENCKLLNAKDTVLGFNVRTKFKETHEYIDSLEPTDKKLPAGGALFNYVWNVAKKGWQDELFPPKDNDKNPCDPAAYTLGGAVQESTITLKEMISALPEQDRFSEADPSLGQYPLQDTNGAKALIIEFRTPARPCGKNEDRKTPLTTITWWRDFLLRYFDFFKAFNKWQRSDDFKDKFAERENAPSFDNESRCSPRTWGFFGRGLWPRVCHAECAPPKNDKGEVTDENDLVCKVEPRAKFSDVG</sequence>
<dbReference type="VEuPathDB" id="CryptoDB:Cvel_12927"/>
<dbReference type="EMBL" id="CDMZ01005803">
    <property type="protein sequence ID" value="CEM54634.1"/>
    <property type="molecule type" value="Genomic_DNA"/>
</dbReference>
<dbReference type="PROSITE" id="PS51257">
    <property type="entry name" value="PROKAR_LIPOPROTEIN"/>
    <property type="match status" value="1"/>
</dbReference>
<protein>
    <submittedName>
        <fullName evidence="2">Uncharacterized protein</fullName>
    </submittedName>
</protein>
<name>A0A0G4IBT3_9ALVE</name>
<evidence type="ECO:0000256" key="1">
    <source>
        <dbReference type="SAM" id="SignalP"/>
    </source>
</evidence>
<evidence type="ECO:0000313" key="2">
    <source>
        <dbReference type="EMBL" id="CEM54634.1"/>
    </source>
</evidence>
<organism evidence="2">
    <name type="scientific">Chromera velia CCMP2878</name>
    <dbReference type="NCBI Taxonomy" id="1169474"/>
    <lineage>
        <taxon>Eukaryota</taxon>
        <taxon>Sar</taxon>
        <taxon>Alveolata</taxon>
        <taxon>Colpodellida</taxon>
        <taxon>Chromeraceae</taxon>
        <taxon>Chromera</taxon>
    </lineage>
</organism>
<keyword evidence="1" id="KW-0732">Signal</keyword>
<gene>
    <name evidence="2" type="ORF">Cvel_12927</name>
</gene>
<accession>A0A0G4IBT3</accession>
<dbReference type="AlphaFoldDB" id="A0A0G4IBT3"/>